<evidence type="ECO:0000256" key="3">
    <source>
        <dbReference type="ARBA" id="ARBA00022729"/>
    </source>
</evidence>
<dbReference type="FunFam" id="2.60.40.10:FF:000028">
    <property type="entry name" value="Neuronal cell adhesion molecule"/>
    <property type="match status" value="4"/>
</dbReference>
<feature type="signal peptide" evidence="14">
    <location>
        <begin position="1"/>
        <end position="38"/>
    </location>
</feature>
<dbReference type="PRINTS" id="PR00014">
    <property type="entry name" value="FNTYPEIII"/>
</dbReference>
<feature type="domain" description="Fibronectin type-III" evidence="16">
    <location>
        <begin position="1152"/>
        <end position="1246"/>
    </location>
</feature>
<feature type="domain" description="Fibronectin type-III" evidence="16">
    <location>
        <begin position="1052"/>
        <end position="1147"/>
    </location>
</feature>
<evidence type="ECO:0000259" key="16">
    <source>
        <dbReference type="PROSITE" id="PS50853"/>
    </source>
</evidence>
<evidence type="ECO:0000259" key="15">
    <source>
        <dbReference type="PROSITE" id="PS50835"/>
    </source>
</evidence>
<keyword evidence="4" id="KW-0677">Repeat</keyword>
<dbReference type="PANTHER" id="PTHR44170">
    <property type="entry name" value="PROTEIN SIDEKICK"/>
    <property type="match status" value="1"/>
</dbReference>
<feature type="region of interest" description="Disordered" evidence="12">
    <location>
        <begin position="2016"/>
        <end position="2116"/>
    </location>
</feature>
<dbReference type="GO" id="GO:0016020">
    <property type="term" value="C:membrane"/>
    <property type="evidence" value="ECO:0007669"/>
    <property type="project" value="UniProtKB-SubCell"/>
</dbReference>
<keyword evidence="5" id="KW-0130">Cell adhesion</keyword>
<dbReference type="InterPro" id="IPR003599">
    <property type="entry name" value="Ig_sub"/>
</dbReference>
<keyword evidence="6 13" id="KW-1133">Transmembrane helix</keyword>
<feature type="chain" id="PRO_5012623037" evidence="14">
    <location>
        <begin position="39"/>
        <end position="2185"/>
    </location>
</feature>
<dbReference type="InterPro" id="IPR007110">
    <property type="entry name" value="Ig-like_dom"/>
</dbReference>
<dbReference type="EMBL" id="NEDP02005486">
    <property type="protein sequence ID" value="OWF40124.1"/>
    <property type="molecule type" value="Genomic_DNA"/>
</dbReference>
<comment type="caution">
    <text evidence="17">The sequence shown here is derived from an EMBL/GenBank/DDBJ whole genome shotgun (WGS) entry which is preliminary data.</text>
</comment>
<evidence type="ECO:0000256" key="10">
    <source>
        <dbReference type="ARBA" id="ARBA00023319"/>
    </source>
</evidence>
<evidence type="ECO:0000313" key="18">
    <source>
        <dbReference type="Proteomes" id="UP000242188"/>
    </source>
</evidence>
<keyword evidence="7 13" id="KW-0472">Membrane</keyword>
<dbReference type="PANTHER" id="PTHR44170:SF56">
    <property type="entry name" value="FIBRONECTIN TYPE-III DOMAIN-CONTAINING PROTEIN"/>
    <property type="match status" value="1"/>
</dbReference>
<dbReference type="SMART" id="SM00408">
    <property type="entry name" value="IGc2"/>
    <property type="match status" value="4"/>
</dbReference>
<dbReference type="CDD" id="cd00063">
    <property type="entry name" value="FN3"/>
    <property type="match status" value="13"/>
</dbReference>
<keyword evidence="18" id="KW-1185">Reference proteome</keyword>
<evidence type="ECO:0000256" key="2">
    <source>
        <dbReference type="ARBA" id="ARBA00022692"/>
    </source>
</evidence>
<dbReference type="SUPFAM" id="SSF48726">
    <property type="entry name" value="Immunoglobulin"/>
    <property type="match status" value="5"/>
</dbReference>
<comment type="similarity">
    <text evidence="11">Belongs to the sidekick family.</text>
</comment>
<dbReference type="InterPro" id="IPR003961">
    <property type="entry name" value="FN3_dom"/>
</dbReference>
<organism evidence="17 18">
    <name type="scientific">Mizuhopecten yessoensis</name>
    <name type="common">Japanese scallop</name>
    <name type="synonym">Patinopecten yessoensis</name>
    <dbReference type="NCBI Taxonomy" id="6573"/>
    <lineage>
        <taxon>Eukaryota</taxon>
        <taxon>Metazoa</taxon>
        <taxon>Spiralia</taxon>
        <taxon>Lophotrochozoa</taxon>
        <taxon>Mollusca</taxon>
        <taxon>Bivalvia</taxon>
        <taxon>Autobranchia</taxon>
        <taxon>Pteriomorphia</taxon>
        <taxon>Pectinida</taxon>
        <taxon>Pectinoidea</taxon>
        <taxon>Pectinidae</taxon>
        <taxon>Mizuhopecten</taxon>
    </lineage>
</organism>
<keyword evidence="8" id="KW-1015">Disulfide bond</keyword>
<evidence type="ECO:0000313" key="17">
    <source>
        <dbReference type="EMBL" id="OWF40124.1"/>
    </source>
</evidence>
<keyword evidence="3 14" id="KW-0732">Signal</keyword>
<gene>
    <name evidence="17" type="ORF">KP79_PYT05910</name>
</gene>
<evidence type="ECO:0000256" key="1">
    <source>
        <dbReference type="ARBA" id="ARBA00004479"/>
    </source>
</evidence>
<evidence type="ECO:0000256" key="11">
    <source>
        <dbReference type="ARBA" id="ARBA00061621"/>
    </source>
</evidence>
<evidence type="ECO:0000256" key="8">
    <source>
        <dbReference type="ARBA" id="ARBA00023157"/>
    </source>
</evidence>
<feature type="domain" description="Fibronectin type-III" evidence="16">
    <location>
        <begin position="634"/>
        <end position="741"/>
    </location>
</feature>
<dbReference type="CDD" id="cd00096">
    <property type="entry name" value="Ig"/>
    <property type="match status" value="2"/>
</dbReference>
<evidence type="ECO:0000256" key="4">
    <source>
        <dbReference type="ARBA" id="ARBA00022737"/>
    </source>
</evidence>
<dbReference type="Pfam" id="PF13927">
    <property type="entry name" value="Ig_3"/>
    <property type="match status" value="2"/>
</dbReference>
<dbReference type="InterPro" id="IPR036116">
    <property type="entry name" value="FN3_sf"/>
</dbReference>
<feature type="transmembrane region" description="Helical" evidence="13">
    <location>
        <begin position="1953"/>
        <end position="1977"/>
    </location>
</feature>
<dbReference type="InterPro" id="IPR036179">
    <property type="entry name" value="Ig-like_dom_sf"/>
</dbReference>
<dbReference type="SUPFAM" id="SSF49265">
    <property type="entry name" value="Fibronectin type III"/>
    <property type="match status" value="7"/>
</dbReference>
<keyword evidence="2 13" id="KW-0812">Transmembrane</keyword>
<feature type="domain" description="Fibronectin type-III" evidence="16">
    <location>
        <begin position="1550"/>
        <end position="1644"/>
    </location>
</feature>
<feature type="compositionally biased region" description="Polar residues" evidence="12">
    <location>
        <begin position="2073"/>
        <end position="2083"/>
    </location>
</feature>
<feature type="domain" description="Ig-like" evidence="15">
    <location>
        <begin position="44"/>
        <end position="126"/>
    </location>
</feature>
<evidence type="ECO:0000256" key="14">
    <source>
        <dbReference type="SAM" id="SignalP"/>
    </source>
</evidence>
<dbReference type="InterPro" id="IPR003598">
    <property type="entry name" value="Ig_sub2"/>
</dbReference>
<feature type="domain" description="Fibronectin type-III" evidence="16">
    <location>
        <begin position="1251"/>
        <end position="1348"/>
    </location>
</feature>
<reference evidence="17 18" key="1">
    <citation type="journal article" date="2017" name="Nat. Ecol. Evol.">
        <title>Scallop genome provides insights into evolution of bilaterian karyotype and development.</title>
        <authorList>
            <person name="Wang S."/>
            <person name="Zhang J."/>
            <person name="Jiao W."/>
            <person name="Li J."/>
            <person name="Xun X."/>
            <person name="Sun Y."/>
            <person name="Guo X."/>
            <person name="Huan P."/>
            <person name="Dong B."/>
            <person name="Zhang L."/>
            <person name="Hu X."/>
            <person name="Sun X."/>
            <person name="Wang J."/>
            <person name="Zhao C."/>
            <person name="Wang Y."/>
            <person name="Wang D."/>
            <person name="Huang X."/>
            <person name="Wang R."/>
            <person name="Lv J."/>
            <person name="Li Y."/>
            <person name="Zhang Z."/>
            <person name="Liu B."/>
            <person name="Lu W."/>
            <person name="Hui Y."/>
            <person name="Liang J."/>
            <person name="Zhou Z."/>
            <person name="Hou R."/>
            <person name="Li X."/>
            <person name="Liu Y."/>
            <person name="Li H."/>
            <person name="Ning X."/>
            <person name="Lin Y."/>
            <person name="Zhao L."/>
            <person name="Xing Q."/>
            <person name="Dou J."/>
            <person name="Li Y."/>
            <person name="Mao J."/>
            <person name="Guo H."/>
            <person name="Dou H."/>
            <person name="Li T."/>
            <person name="Mu C."/>
            <person name="Jiang W."/>
            <person name="Fu Q."/>
            <person name="Fu X."/>
            <person name="Miao Y."/>
            <person name="Liu J."/>
            <person name="Yu Q."/>
            <person name="Li R."/>
            <person name="Liao H."/>
            <person name="Li X."/>
            <person name="Kong Y."/>
            <person name="Jiang Z."/>
            <person name="Chourrout D."/>
            <person name="Li R."/>
            <person name="Bao Z."/>
        </authorList>
    </citation>
    <scope>NUCLEOTIDE SEQUENCE [LARGE SCALE GENOMIC DNA]</scope>
    <source>
        <strain evidence="17 18">PY_sf001</strain>
    </source>
</reference>
<dbReference type="FunFam" id="2.60.40.10:FF:000360">
    <property type="entry name" value="Sidekick cell adhesion molecule 2"/>
    <property type="match status" value="1"/>
</dbReference>
<feature type="region of interest" description="Disordered" evidence="12">
    <location>
        <begin position="1235"/>
        <end position="1254"/>
    </location>
</feature>
<name>A0A210PUJ9_MIZYE</name>
<feature type="domain" description="Fibronectin type-III" evidence="16">
    <location>
        <begin position="1450"/>
        <end position="1545"/>
    </location>
</feature>
<evidence type="ECO:0000256" key="13">
    <source>
        <dbReference type="SAM" id="Phobius"/>
    </source>
</evidence>
<feature type="domain" description="Fibronectin type-III" evidence="16">
    <location>
        <begin position="1352"/>
        <end position="1449"/>
    </location>
</feature>
<feature type="domain" description="Ig-like" evidence="15">
    <location>
        <begin position="234"/>
        <end position="339"/>
    </location>
</feature>
<evidence type="ECO:0000256" key="5">
    <source>
        <dbReference type="ARBA" id="ARBA00022889"/>
    </source>
</evidence>
<dbReference type="GO" id="GO:0098609">
    <property type="term" value="P:cell-cell adhesion"/>
    <property type="evidence" value="ECO:0007669"/>
    <property type="project" value="TreeGrafter"/>
</dbReference>
<keyword evidence="10" id="KW-0393">Immunoglobulin domain</keyword>
<feature type="compositionally biased region" description="Pro residues" evidence="12">
    <location>
        <begin position="2099"/>
        <end position="2112"/>
    </location>
</feature>
<feature type="domain" description="Ig-like" evidence="15">
    <location>
        <begin position="438"/>
        <end position="527"/>
    </location>
</feature>
<accession>A0A210PUJ9</accession>
<dbReference type="OrthoDB" id="6158926at2759"/>
<comment type="subcellular location">
    <subcellularLocation>
        <location evidence="1">Membrane</location>
        <topology evidence="1">Single-pass type I membrane protein</topology>
    </subcellularLocation>
</comment>
<feature type="compositionally biased region" description="Low complexity" evidence="12">
    <location>
        <begin position="2020"/>
        <end position="2031"/>
    </location>
</feature>
<dbReference type="FunFam" id="2.60.40.10:FF:000158">
    <property type="entry name" value="Sidekick cell adhesion molecule 2"/>
    <property type="match status" value="1"/>
</dbReference>
<dbReference type="Gene3D" id="2.60.40.10">
    <property type="entry name" value="Immunoglobulins"/>
    <property type="match status" value="18"/>
</dbReference>
<feature type="domain" description="Fibronectin type-III" evidence="16">
    <location>
        <begin position="1847"/>
        <end position="1944"/>
    </location>
</feature>
<dbReference type="PROSITE" id="PS50835">
    <property type="entry name" value="IG_LIKE"/>
    <property type="match status" value="5"/>
</dbReference>
<dbReference type="SMART" id="SM00409">
    <property type="entry name" value="IG"/>
    <property type="match status" value="5"/>
</dbReference>
<feature type="domain" description="Fibronectin type-III" evidence="16">
    <location>
        <begin position="747"/>
        <end position="844"/>
    </location>
</feature>
<dbReference type="PROSITE" id="PS50853">
    <property type="entry name" value="FN3"/>
    <property type="match status" value="13"/>
</dbReference>
<evidence type="ECO:0000256" key="6">
    <source>
        <dbReference type="ARBA" id="ARBA00022989"/>
    </source>
</evidence>
<sequence>MGPRRGRFCKGLDSQISVLHILIFMLWVIQEHLYCVNCQDQYPPKYFTHSPQCGSIVQTGGFKLMTCRAYANPSPVYQWRKNGSDLPGENNSQLRISQVQRDDAGFYQCMAYNDLGTLLSESCEVVVAYMDPFLTSTDQDIPIQYGNAVVLQLPKIDSIPAPTMDWYLGQNLMDINGPNHYITLKNNLALLDISDVLNDNIYHAEALNGQSGDSAQSGHFTLKVQATNDVVKAPTMEVPPKDLAIVADFTTTVAAFECVVNARPIGGLQTKWYRINGATRTEIIGDDTKYLFDDGRYHRKLQIRTPVASDRGVYECEAELLNSPDGNTYPKQSARANLTVYEKPVIDSVIDSIYSKDYAETVQVPCTATGNPTPTIHWYFNGADVASLTSNKHTVQSDGTIVITALDLEDSGMYQCFAKNVAGEIVKSTWVKVNSLPPELTAPPQNLTVVEGSDARLSCSATGAPKPAIFWVKVVGGVAQSIAIGGRFQIMDGSDLLITTTQASDSGQYRCNVTNSRGSLEAEAYLAVLVRTQITAPPQNVSKGKGENAMMPCSVSHDPHIQVQLNWYKFDRNTNQKNLLSNSSRISISGTGTLQIMGVYNIDIGYYQCEVISLGGNDSRKAYLSVLEIPHQPVLQTVVVMQSDLRSVNLTWQPGFDGYTPIIRFIIQYRQVLFVPGEGIKDSPEEGWVTYPETAPSDNNWFIVSGLRPARSYQFRVSAINSMGEGAKSVPKPVPPISMPEQAPSGPPKGFFGSARSNSSIMLQWQAPDEDKWNGDLLGYTIRFKLADYPSASYQMRNATIWPLTSYEVTNLIIFQEYEIQIAAFNSEGVGVYTSSIRVATMEGTPDAPPRDVTATTINSTTVEVTWRPPDAAYFNGVNLGYKIYMKELTEPEPTFRLQVAPDPNNPVGIQTAHVHNLNKFTNYTLKVTCYTSKGNGPFSSLVAVKTEEDVPGPVGSLSFANILDISLKVIWTPPTEVNGILLEYKLEWMKRNSTELGKSIDLQKIFNDYTIRGLSPSTNYTILVRAKTAKGYGPSRSADIQSGVPPEQPTAPINLGVSNIEASSVLLQFIPGYDGKTSITTWIVQGQQNENTTWGEVYRISKPGATSLTVLNLLPYAEYRLRMIAVNIVGPSLPSVPTRKFQTLQAAPSVPPDNVTVRAQNATALRISWAPLSKSEWNGAPRGYQLFYKLKENPVYAQIDLNMDRDNHFLNGLEEWMEYQVRMKAYNDVGSSGYSPITTERTREATPTDSPKNVNAIPVSSTSVNVSWSDVPALDQNGLISGYKVQYESAIENIPPVMQDVPGNQTYSVLIQGLRKFVSYQMQVLAYTRMGDGVLSVPKKTVKTIEDKPGPPVIVWFPQVTYTTAKVLWSPPLEPNGIVSGYMVSFRIKNLNIITNSSELPSTQFEYTVATLQRETYYLFSVTARTHLGWGTPAEVLVYTMINRTIPDRPSLPTITSEVGPRSVVISWQPAFDGYGPLRNYTIQYRSQNEGWSPTAETVPPELNSYKVTGLHPNTQYWFRVAATNDVGMSPFSDESLPVMTLEALPEGAPQNPVVVPVTTVSVRVSWQQPPILTWNGVLLGYIIQYKQVDMNSYAETQVDYRQHTVTLDQLTKDVNYEIRIIAFNSMGNGPPSTPTIVYVGEAAPAAAPMNILVQAENSTELMVHWQPPPPDKQNGALSGYKIQYWMTMDGLPSAVQIIVREKQALLQSLQIFANYSVTVQAYNLAGEGPKSNIFYGRTLEGLPEIPDYILFTNITLTSLNVSWAPPIQPNGIIIGYELTYSLQHSNEESRLVKLTVSGSRHYVIIDKVEENGTYFFSVKARTSVGFGPERVGKVTMGPQPGSPGRPNPPSVEMTGDSTVILRWQGGKSGDSDIIGYRVEAKSTKKQLWETAPVYQTTTNITEARFSFPTVCSNDGCQFRIRAFNWIGISHASNPSEVIAPLALTKPFHYEWWFAVIMALSGLIVILLIISCLCLVARRGNKDKKKATPTVALSTTNLESLEPEDGGFATMEMRRSNRRSMASSRNGNARTAGIYGRAPPRPSPASVTYSDYDDGATAKSALPDDDDDDDISSVTEKPSNYGDSLSPSDEESDDSDKLPPPPSSPPPPPFTANPYVNDLARRSWRQNSQDQHQQQPQTSHYNAYTYTDSEAESSHYALSLTGGQMIINNAAGSRAPLPGFSSFV</sequence>
<dbReference type="SMART" id="SM00060">
    <property type="entry name" value="FN3"/>
    <property type="match status" value="13"/>
</dbReference>
<dbReference type="InterPro" id="IPR013106">
    <property type="entry name" value="Ig_V-set"/>
</dbReference>
<dbReference type="FunFam" id="2.60.40.10:FF:000032">
    <property type="entry name" value="palladin isoform X1"/>
    <property type="match status" value="1"/>
</dbReference>
<feature type="domain" description="Fibronectin type-III" evidence="16">
    <location>
        <begin position="849"/>
        <end position="950"/>
    </location>
</feature>
<dbReference type="InterPro" id="IPR013783">
    <property type="entry name" value="Ig-like_fold"/>
</dbReference>
<keyword evidence="9" id="KW-0325">Glycoprotein</keyword>
<feature type="domain" description="Fibronectin type-III" evidence="16">
    <location>
        <begin position="1649"/>
        <end position="1743"/>
    </location>
</feature>
<dbReference type="Pfam" id="PF07679">
    <property type="entry name" value="I-set"/>
    <property type="match status" value="2"/>
</dbReference>
<feature type="domain" description="Fibronectin type-III" evidence="16">
    <location>
        <begin position="1747"/>
        <end position="1842"/>
    </location>
</feature>
<evidence type="ECO:0000256" key="12">
    <source>
        <dbReference type="SAM" id="MobiDB-lite"/>
    </source>
</evidence>
<proteinExistence type="inferred from homology"/>
<dbReference type="FunFam" id="2.60.40.10:FF:000209">
    <property type="entry name" value="Sidekick cell adhesion molecule 2"/>
    <property type="match status" value="1"/>
</dbReference>
<feature type="domain" description="Ig-like" evidence="15">
    <location>
        <begin position="532"/>
        <end position="625"/>
    </location>
</feature>
<evidence type="ECO:0000256" key="7">
    <source>
        <dbReference type="ARBA" id="ARBA00023136"/>
    </source>
</evidence>
<dbReference type="Proteomes" id="UP000242188">
    <property type="component" value="Unassembled WGS sequence"/>
</dbReference>
<dbReference type="Pfam" id="PF00041">
    <property type="entry name" value="fn3"/>
    <property type="match status" value="12"/>
</dbReference>
<evidence type="ECO:0000256" key="9">
    <source>
        <dbReference type="ARBA" id="ARBA00023180"/>
    </source>
</evidence>
<dbReference type="STRING" id="6573.A0A210PUJ9"/>
<dbReference type="InterPro" id="IPR013098">
    <property type="entry name" value="Ig_I-set"/>
</dbReference>
<feature type="domain" description="Ig-like" evidence="15">
    <location>
        <begin position="344"/>
        <end position="434"/>
    </location>
</feature>
<feature type="domain" description="Fibronectin type-III" evidence="16">
    <location>
        <begin position="954"/>
        <end position="1048"/>
    </location>
</feature>
<protein>
    <submittedName>
        <fullName evidence="17">Protein sidekick</fullName>
    </submittedName>
</protein>
<dbReference type="SMART" id="SM00406">
    <property type="entry name" value="IGv"/>
    <property type="match status" value="3"/>
</dbReference>
<dbReference type="FunFam" id="2.60.40.10:FF:000107">
    <property type="entry name" value="Myosin, light chain kinase a"/>
    <property type="match status" value="1"/>
</dbReference>